<name>F2U669_SALR5</name>
<reference evidence="3" key="1">
    <citation type="submission" date="2009-08" db="EMBL/GenBank/DDBJ databases">
        <title>Annotation of Salpingoeca rosetta.</title>
        <authorList>
            <consortium name="The Broad Institute Genome Sequencing Platform"/>
            <person name="Russ C."/>
            <person name="Cuomo C."/>
            <person name="Burger G."/>
            <person name="Gray M.W."/>
            <person name="Holland P.W.H."/>
            <person name="King N."/>
            <person name="Lang F.B.F."/>
            <person name="Roger A.J."/>
            <person name="Ruiz-Trillo I."/>
            <person name="Young S.K."/>
            <person name="Zeng Q."/>
            <person name="Gargeya S."/>
            <person name="Alvarado L."/>
            <person name="Berlin A."/>
            <person name="Chapman S.B."/>
            <person name="Chen Z."/>
            <person name="Freedman E."/>
            <person name="Gellesch M."/>
            <person name="Goldberg J."/>
            <person name="Griggs A."/>
            <person name="Gujja S."/>
            <person name="Heilman E."/>
            <person name="Heiman D."/>
            <person name="Howarth C."/>
            <person name="Mehta T."/>
            <person name="Neiman D."/>
            <person name="Pearson M."/>
            <person name="Roberts A."/>
            <person name="Saif S."/>
            <person name="Shea T."/>
            <person name="Shenoy N."/>
            <person name="Sisk P."/>
            <person name="Stolte C."/>
            <person name="Sykes S."/>
            <person name="White J."/>
            <person name="Yandava C."/>
            <person name="Haas B."/>
            <person name="Nusbaum C."/>
            <person name="Birren B."/>
        </authorList>
    </citation>
    <scope>NUCLEOTIDE SEQUENCE [LARGE SCALE GENOMIC DNA]</scope>
    <source>
        <strain evidence="3">ATCC 50818</strain>
    </source>
</reference>
<feature type="coiled-coil region" evidence="1">
    <location>
        <begin position="324"/>
        <end position="452"/>
    </location>
</feature>
<evidence type="ECO:0000313" key="3">
    <source>
        <dbReference type="EMBL" id="EGD83010.1"/>
    </source>
</evidence>
<dbReference type="EMBL" id="GL832962">
    <property type="protein sequence ID" value="EGD83010.1"/>
    <property type="molecule type" value="Genomic_DNA"/>
</dbReference>
<dbReference type="FunCoup" id="F2U669">
    <property type="interactions" value="67"/>
</dbReference>
<keyword evidence="1" id="KW-0175">Coiled coil</keyword>
<feature type="region of interest" description="Disordered" evidence="2">
    <location>
        <begin position="153"/>
        <end position="183"/>
    </location>
</feature>
<proteinExistence type="predicted"/>
<organism evidence="4">
    <name type="scientific">Salpingoeca rosetta (strain ATCC 50818 / BSB-021)</name>
    <dbReference type="NCBI Taxonomy" id="946362"/>
    <lineage>
        <taxon>Eukaryota</taxon>
        <taxon>Choanoflagellata</taxon>
        <taxon>Craspedida</taxon>
        <taxon>Salpingoecidae</taxon>
        <taxon>Salpingoeca</taxon>
    </lineage>
</organism>
<dbReference type="OMA" id="MDEMANE"/>
<dbReference type="STRING" id="946362.F2U669"/>
<evidence type="ECO:0000256" key="2">
    <source>
        <dbReference type="SAM" id="MobiDB-lite"/>
    </source>
</evidence>
<sequence>MTANEEELETLREAVKVRDELLDEMQRALAQKREETDELVEETRRIGEEQARILRLQLDEKHKQVELLQGMVNDMDSNTRLSSDLQGISGSEAQRERPFVDDFLLKVLAERDDLTDKLHDLHNELAETKAKLGTSELDKERLQVEMRMLSTRLQSHAPSPAGSVPSSPAGPAKPKRKRNGSASDEIIRQLNEKIFHLEKELEEHQRQGSRLKRKETQRLKEMERLKTEMDSLAKERATLLTDLRRTKDESTHLALVQTLEEQLKRHEQQRAQLERKLSSLQRENEESTGLIKHLQAKIVEFEQADAVKQAKDLQAKVGSLNDTILDRDNRIHELQQTCDSLREENAALALRVQGLEGDVKDKGAVEERLKAAETELELAQQGFKAAKDENEALSTKCNDLQEQCSQLQDTTATQEQQISEKDSDIAALMAEIEKLNEEADAHIAQKTELERLQALSKQRDKTLAEREAFCDQIVSRFKDEQKRRRALHNQLEH</sequence>
<dbReference type="GeneID" id="16075956"/>
<dbReference type="AlphaFoldDB" id="F2U669"/>
<dbReference type="Proteomes" id="UP000007799">
    <property type="component" value="Unassembled WGS sequence"/>
</dbReference>
<evidence type="ECO:0000256" key="1">
    <source>
        <dbReference type="SAM" id="Coils"/>
    </source>
</evidence>
<keyword evidence="4" id="KW-1185">Reference proteome</keyword>
<feature type="coiled-coil region" evidence="1">
    <location>
        <begin position="104"/>
        <end position="131"/>
    </location>
</feature>
<dbReference type="RefSeq" id="XP_004995374.1">
    <property type="nucleotide sequence ID" value="XM_004995317.1"/>
</dbReference>
<accession>F2U669</accession>
<dbReference type="Gene3D" id="1.10.287.1490">
    <property type="match status" value="1"/>
</dbReference>
<evidence type="ECO:0000313" key="4">
    <source>
        <dbReference type="Proteomes" id="UP000007799"/>
    </source>
</evidence>
<dbReference type="InParanoid" id="F2U669"/>
<dbReference type="KEGG" id="sre:PTSG_03646"/>
<protein>
    <submittedName>
        <fullName evidence="3">Uncharacterized protein</fullName>
    </submittedName>
</protein>
<feature type="compositionally biased region" description="Low complexity" evidence="2">
    <location>
        <begin position="157"/>
        <end position="172"/>
    </location>
</feature>
<gene>
    <name evidence="3" type="ORF">PTSG_03646</name>
</gene>
<feature type="coiled-coil region" evidence="1">
    <location>
        <begin position="4"/>
        <end position="45"/>
    </location>
</feature>
<feature type="coiled-coil region" evidence="1">
    <location>
        <begin position="187"/>
        <end position="297"/>
    </location>
</feature>